<dbReference type="EMBL" id="CGIH01000005">
    <property type="protein sequence ID" value="CFX10366.1"/>
    <property type="molecule type" value="Genomic_DNA"/>
</dbReference>
<dbReference type="OrthoDB" id="9772630at2"/>
<organism evidence="4 5">
    <name type="scientific">Syntrophomonas zehnderi OL-4</name>
    <dbReference type="NCBI Taxonomy" id="690567"/>
    <lineage>
        <taxon>Bacteria</taxon>
        <taxon>Bacillati</taxon>
        <taxon>Bacillota</taxon>
        <taxon>Clostridia</taxon>
        <taxon>Eubacteriales</taxon>
        <taxon>Syntrophomonadaceae</taxon>
        <taxon>Syntrophomonas</taxon>
    </lineage>
</organism>
<dbReference type="InterPro" id="IPR004995">
    <property type="entry name" value="Spore_Ger"/>
</dbReference>
<dbReference type="PANTHER" id="PTHR22550:SF5">
    <property type="entry name" value="LEUCINE ZIPPER PROTEIN 4"/>
    <property type="match status" value="1"/>
</dbReference>
<dbReference type="InterPro" id="IPR050768">
    <property type="entry name" value="UPF0353/GerABKA_families"/>
</dbReference>
<accession>A0A0E4G996</accession>
<dbReference type="RefSeq" id="WP_052729545.1">
    <property type="nucleotide sequence ID" value="NZ_CGIH01000005.1"/>
</dbReference>
<name>A0A0E4G996_9FIRM</name>
<proteinExistence type="inferred from homology"/>
<evidence type="ECO:0000256" key="3">
    <source>
        <dbReference type="SAM" id="Phobius"/>
    </source>
</evidence>
<comment type="similarity">
    <text evidence="1">Belongs to the GerABKA family.</text>
</comment>
<evidence type="ECO:0000313" key="4">
    <source>
        <dbReference type="EMBL" id="CFX10366.1"/>
    </source>
</evidence>
<sequence>MRIIKHKNQAKLRPPEELIKQPISASFQENLDRLSRLLSSCSDVVIKEFSFGQPGIRAGIFFFDGLVDKYQVEYSLLKPLMLELNMQNNPPPVNSIQDMLNYVETRILNMSELKKLDSLQDVCHHMTSGDTVLLIDGYTEGLVAGTRSWEARAVQTPENEITVFGPKEGFTETLRFNTALLRRKLKSTQFKMESLTIGRVTKTDVIVCYIDNIAPAGLVEEVKKRLENIDIDAILDTGYIAELITDYKWTIFTQTEHTEKPDRVCGQLLEGKVCIIADGSPMALIVPISFPEYMISPEDYYVHFIAASLFRMLRFVAFLMALLLPSLYVAIITYHHEMIPTPLLLTIASTRQGIPFPAFLEALLLEFTFELLREAGLRLPRAVGPAVSIVGALIIGDSAVRAGLVSTPMVVVVAFTGIASFVNPSYNAGIIIRIARFGFLFASALLGFMGIIIALILMMLRMASLSSFGLPYLSPLAPLNLSQMGDILVRRPWFNNHNRPYIGGMQNVVRQAGPEQDGGR</sequence>
<keyword evidence="3" id="KW-0812">Transmembrane</keyword>
<reference evidence="4 5" key="1">
    <citation type="submission" date="2015-03" db="EMBL/GenBank/DDBJ databases">
        <authorList>
            <person name="Murphy D."/>
        </authorList>
    </citation>
    <scope>NUCLEOTIDE SEQUENCE [LARGE SCALE GENOMIC DNA]</scope>
    <source>
        <strain evidence="4 5">OL-4</strain>
    </source>
</reference>
<keyword evidence="3" id="KW-1133">Transmembrane helix</keyword>
<dbReference type="STRING" id="690567.466"/>
<dbReference type="PIRSF" id="PIRSF005690">
    <property type="entry name" value="GerBA"/>
    <property type="match status" value="1"/>
</dbReference>
<protein>
    <submittedName>
        <fullName evidence="4">Bacillus/Clostridium Ger spore germination protein</fullName>
    </submittedName>
</protein>
<evidence type="ECO:0000256" key="1">
    <source>
        <dbReference type="ARBA" id="ARBA00005278"/>
    </source>
</evidence>
<feature type="transmembrane region" description="Helical" evidence="3">
    <location>
        <begin position="434"/>
        <end position="460"/>
    </location>
</feature>
<dbReference type="PANTHER" id="PTHR22550">
    <property type="entry name" value="SPORE GERMINATION PROTEIN"/>
    <property type="match status" value="1"/>
</dbReference>
<dbReference type="AlphaFoldDB" id="A0A0E4G996"/>
<dbReference type="GO" id="GO:0016020">
    <property type="term" value="C:membrane"/>
    <property type="evidence" value="ECO:0007669"/>
    <property type="project" value="InterPro"/>
</dbReference>
<feature type="transmembrane region" description="Helical" evidence="3">
    <location>
        <begin position="315"/>
        <end position="334"/>
    </location>
</feature>
<evidence type="ECO:0000256" key="2">
    <source>
        <dbReference type="ARBA" id="ARBA00023136"/>
    </source>
</evidence>
<keyword evidence="5" id="KW-1185">Reference proteome</keyword>
<dbReference type="Proteomes" id="UP000045545">
    <property type="component" value="Unassembled WGS sequence"/>
</dbReference>
<dbReference type="Pfam" id="PF03323">
    <property type="entry name" value="GerA"/>
    <property type="match status" value="1"/>
</dbReference>
<dbReference type="GO" id="GO:0009847">
    <property type="term" value="P:spore germination"/>
    <property type="evidence" value="ECO:0007669"/>
    <property type="project" value="InterPro"/>
</dbReference>
<feature type="transmembrane region" description="Helical" evidence="3">
    <location>
        <begin position="402"/>
        <end position="422"/>
    </location>
</feature>
<evidence type="ECO:0000313" key="5">
    <source>
        <dbReference type="Proteomes" id="UP000045545"/>
    </source>
</evidence>
<gene>
    <name evidence="4" type="ORF">466</name>
</gene>
<keyword evidence="2 3" id="KW-0472">Membrane</keyword>